<proteinExistence type="predicted"/>
<dbReference type="RefSeq" id="XP_008881526.1">
    <property type="nucleotide sequence ID" value="XM_008883304.1"/>
</dbReference>
<organism evidence="2">
    <name type="scientific">Aphanomyces invadans</name>
    <dbReference type="NCBI Taxonomy" id="157072"/>
    <lineage>
        <taxon>Eukaryota</taxon>
        <taxon>Sar</taxon>
        <taxon>Stramenopiles</taxon>
        <taxon>Oomycota</taxon>
        <taxon>Saprolegniomycetes</taxon>
        <taxon>Saprolegniales</taxon>
        <taxon>Verrucalvaceae</taxon>
        <taxon>Aphanomyces</taxon>
    </lineage>
</organism>
<name>A0A024T7L7_9STRA</name>
<dbReference type="EMBL" id="KI914288">
    <property type="protein sequence ID" value="ETV89843.1"/>
    <property type="molecule type" value="Genomic_DNA"/>
</dbReference>
<evidence type="ECO:0008006" key="3">
    <source>
        <dbReference type="Google" id="ProtNLM"/>
    </source>
</evidence>
<reference evidence="2" key="1">
    <citation type="submission" date="2013-12" db="EMBL/GenBank/DDBJ databases">
        <title>The Genome Sequence of Aphanomyces invadans NJM9701.</title>
        <authorList>
            <consortium name="The Broad Institute Genomics Platform"/>
            <person name="Russ C."/>
            <person name="Tyler B."/>
            <person name="van West P."/>
            <person name="Dieguez-Uribeondo J."/>
            <person name="Young S.K."/>
            <person name="Zeng Q."/>
            <person name="Gargeya S."/>
            <person name="Fitzgerald M."/>
            <person name="Abouelleil A."/>
            <person name="Alvarado L."/>
            <person name="Chapman S.B."/>
            <person name="Gainer-Dewar J."/>
            <person name="Goldberg J."/>
            <person name="Griggs A."/>
            <person name="Gujja S."/>
            <person name="Hansen M."/>
            <person name="Howarth C."/>
            <person name="Imamovic A."/>
            <person name="Ireland A."/>
            <person name="Larimer J."/>
            <person name="McCowan C."/>
            <person name="Murphy C."/>
            <person name="Pearson M."/>
            <person name="Poon T.W."/>
            <person name="Priest M."/>
            <person name="Roberts A."/>
            <person name="Saif S."/>
            <person name="Shea T."/>
            <person name="Sykes S."/>
            <person name="Wortman J."/>
            <person name="Nusbaum C."/>
            <person name="Birren B."/>
        </authorList>
    </citation>
    <scope>NUCLEOTIDE SEQUENCE [LARGE SCALE GENOMIC DNA]</scope>
    <source>
        <strain evidence="2">NJM9701</strain>
    </source>
</reference>
<dbReference type="VEuPathDB" id="FungiDB:H310_15319"/>
<protein>
    <recommendedName>
        <fullName evidence="3">Myb-like domain-containing protein</fullName>
    </recommendedName>
</protein>
<feature type="coiled-coil region" evidence="1">
    <location>
        <begin position="63"/>
        <end position="127"/>
    </location>
</feature>
<sequence>MSTKPKRRNYTDEEDLMLLRQVAYEMPFLARHGLIMDKWASVAQALAADENFSRPDFDAKKANNRFAALLDAHKKRNKEAEQASGVSEEVTEKVTLLDDLLAAFEDAKEEEAARAAETKKAMEANEQLGLVVRDEAMQSLGKRKRGVNEDDATTTSGGGKIMKVISMLHEQSVSELTFQREKFNREMEEREKDRQVLTEQMRQQHESTLKQQEAMLKIMNAMVNKLQ</sequence>
<accession>A0A024T7L7</accession>
<dbReference type="OrthoDB" id="78428at2759"/>
<dbReference type="PANTHER" id="PTHR37558">
    <property type="entry name" value="HTH CENPB-TYPE DOMAIN-CONTAINING PROTEIN"/>
    <property type="match status" value="1"/>
</dbReference>
<dbReference type="GeneID" id="20092369"/>
<evidence type="ECO:0000256" key="1">
    <source>
        <dbReference type="SAM" id="Coils"/>
    </source>
</evidence>
<dbReference type="PANTHER" id="PTHR37558:SF1">
    <property type="entry name" value="HTH CENPB-TYPE DOMAIN-CONTAINING PROTEIN"/>
    <property type="match status" value="1"/>
</dbReference>
<gene>
    <name evidence="2" type="ORF">H310_15319</name>
</gene>
<evidence type="ECO:0000313" key="2">
    <source>
        <dbReference type="EMBL" id="ETV89843.1"/>
    </source>
</evidence>
<keyword evidence="1" id="KW-0175">Coiled coil</keyword>
<feature type="coiled-coil region" evidence="1">
    <location>
        <begin position="173"/>
        <end position="200"/>
    </location>
</feature>
<dbReference type="AlphaFoldDB" id="A0A024T7L7"/>